<feature type="compositionally biased region" description="Polar residues" evidence="18">
    <location>
        <begin position="12"/>
        <end position="24"/>
    </location>
</feature>
<dbReference type="InterPro" id="IPR026888">
    <property type="entry name" value="AcetylCoA_hyd_C"/>
</dbReference>
<dbReference type="GO" id="GO:0008270">
    <property type="term" value="F:zinc ion binding"/>
    <property type="evidence" value="ECO:0007669"/>
    <property type="project" value="UniProtKB-KW"/>
</dbReference>
<dbReference type="GO" id="GO:0005524">
    <property type="term" value="F:ATP binding"/>
    <property type="evidence" value="ECO:0007669"/>
    <property type="project" value="UniProtKB-KW"/>
</dbReference>
<dbReference type="SUPFAM" id="SSF81901">
    <property type="entry name" value="HCP-like"/>
    <property type="match status" value="1"/>
</dbReference>
<dbReference type="GO" id="GO:0031037">
    <property type="term" value="P:myosin II filament disassembly"/>
    <property type="evidence" value="ECO:0007669"/>
    <property type="project" value="TreeGrafter"/>
</dbReference>
<accession>A0AA39GZY9</accession>
<evidence type="ECO:0000256" key="18">
    <source>
        <dbReference type="SAM" id="MobiDB-lite"/>
    </source>
</evidence>
<protein>
    <recommendedName>
        <fullName evidence="15">Eukaryotic elongation factor 2 kinase</fullName>
        <ecNumber evidence="14">2.7.11.20</ecNumber>
    </recommendedName>
    <alternativeName>
        <fullName evidence="16">Calcium/calmodulin-dependent eukaryotic elongation factor 2 kinase</fullName>
    </alternativeName>
</protein>
<evidence type="ECO:0000313" key="21">
    <source>
        <dbReference type="EMBL" id="KAK0396667.1"/>
    </source>
</evidence>
<evidence type="ECO:0000256" key="17">
    <source>
        <dbReference type="PROSITE-ProRule" id="PRU00723"/>
    </source>
</evidence>
<keyword evidence="11" id="KW-0067">ATP-binding</keyword>
<feature type="zinc finger region" description="C3H1-type" evidence="17">
    <location>
        <begin position="95"/>
        <end position="123"/>
    </location>
</feature>
<sequence>MLKPIMHRQPPLSAQNNSQASQNGGPTTYGIPFTVWHALTDEERAEVKNSKRRGEAYKTALCNTFKMTGQCSYGVHCRFAHGEAELRLVAQSHPKYKTQLCNKFSVVGVCPYGSRCQFIHRRLDVTPRPDISRLLQTTPIGESTTTSSNAFSQYTPRSLNMGGSAIDDSKKEDHDAIAFDLMITAAELGDRSAMLFVAEGYETGNGTGENGTADWPKAIEYFEKVLGFDDPEETNTTFEHAAMSNKKLKFGKNPLVEFGDVLWVNDPAVIRQNPKVTAINSAVELDLPGQVVSDSVGTRFLSGFGGQVGFIRGIAQLWGKNMRQRAYEMVKIAHPDQPDFPVEECLRTSEVTQAQVVCLLHVPELRHHLWLQNMKNKKQVDNEGKPKHKGFRGVVRTIAKKSIAIFRNLKEPMVPRAFSSKLTNMTAPEGLELFFTTMAAQPQVYRQTLAVMMVHLRQELGDEFKVRTKFFAKLLNSPDIEWQKLLEKHSSNLAEATPSVYNQTLRKSKICITIACHSLFDKVMEQARQAKESTQKDLATGVNEKPQVVTEYENNGEISGNSKREKDSLRKKARKFSVVKGKLYYVVNGKQREVIKHSDVEKTIEEAHIALSHHGRNAVDLDPKWAKEEDVELTEGEIDNFESIQEEVAMERLEKLTEIIEVRRMARENILAEQKKYKSRYNKMHNPQWFEVGEKQDNSTSSAAVTVQLVSYTNTKLGLPDNGTCKCPAVNAKICGREMNRCQFSFHIILSAKDQSVSFISSEIYPIPDNGVLSTGEWSAVHNLTMTSKPQSIDVIVQYNGIGFHAQNSSIFYLSRMVVVDTFVALTANYIPVTGNSQPVAASQTLTGGLIQSSLGLRYSVKCNGNYKGKNCDLLCDPPVNSSTQMTVPIDEESEFAESESSNIPTNLEEETDTKHRIKSLMETWRNAARRSVRESFKDPWMRFKIHELPVKKCVRHRYSAIKKKWTEDEVEVKMHPEPFANGAMRECYRLKKLSKFSGDPNWLHAQNYVAKKYIQDVDRNVLFEDVKLQMDSKLWAEEYNRHNPPKKIDIVQMCVLEFVDEPGKPLFHLEHFIEGSYIKYNSNSGFVSEVCRQTPQAFSHFTFERSGHQMIVVDIQGVGDLYTDPQIHTCSGTGYGDGNLGTRGMALFFFSHKCNDICTSMCLTEFDLFDDEVKLRDEGHVGIMTDPSTKFSALTHSSLDACEPLVTDDDENAMEQLRHRTVSMCSRYSRSSFNLEESECENNDNCTCDHCVPCNISENSEAVDYEDYHEQMNDGESEERCELVRRRVRWNSASSSLCSARNTRETEREEFWIEARKQSRPAGLLSQEEMDHLQSMSRSNHASSILGQIHLDIARYHELGRFLTDDLGGGENKENIFMDLTGTSAADKPQKEAHVDYDYKSALFHLDAAQKCGVLEAVMTVAQMAYGTPHDLLKDITWEDRKSCMAGPATDDSKKEDRDAIAFDLMITAAELGDRSAMLFVAEGYETGNGTGENGTADWPKAIEYFEKVLGFDDPEETNTTFEHAAMSSSEIYERPRYLILKKIADMHREGGYGLDQDLSKAYDLYNQAAEAAMEAMKGKLANKFYELAELCAE</sequence>
<dbReference type="SUPFAM" id="SSF100950">
    <property type="entry name" value="NagB/RpiA/CoA transferase-like"/>
    <property type="match status" value="1"/>
</dbReference>
<dbReference type="Proteomes" id="UP001175271">
    <property type="component" value="Unassembled WGS sequence"/>
</dbReference>
<dbReference type="InterPro" id="IPR038460">
    <property type="entry name" value="AcetylCoA_hyd_C_sf"/>
</dbReference>
<keyword evidence="12" id="KW-0112">Calmodulin-binding</keyword>
<keyword evidence="9 17" id="KW-0862">Zinc</keyword>
<dbReference type="GO" id="GO:0030154">
    <property type="term" value="P:cell differentiation"/>
    <property type="evidence" value="ECO:0007669"/>
    <property type="project" value="UniProtKB-ARBA"/>
</dbReference>
<dbReference type="GO" id="GO:1903013">
    <property type="term" value="P:response to differentiation-inducing factor 1"/>
    <property type="evidence" value="ECO:0007669"/>
    <property type="project" value="TreeGrafter"/>
</dbReference>
<keyword evidence="3" id="KW-0808">Transferase</keyword>
<dbReference type="Gene3D" id="4.10.1000.10">
    <property type="entry name" value="Zinc finger, CCCH-type"/>
    <property type="match status" value="1"/>
</dbReference>
<dbReference type="InterPro" id="IPR047588">
    <property type="entry name" value="eEF2K_a_kinase_dom"/>
</dbReference>
<dbReference type="Pfam" id="PF13336">
    <property type="entry name" value="AcetylCoA_hyd_C"/>
    <property type="match status" value="1"/>
</dbReference>
<evidence type="ECO:0000256" key="10">
    <source>
        <dbReference type="ARBA" id="ARBA00022837"/>
    </source>
</evidence>
<evidence type="ECO:0000256" key="1">
    <source>
        <dbReference type="ARBA" id="ARBA00022527"/>
    </source>
</evidence>
<evidence type="ECO:0000259" key="20">
    <source>
        <dbReference type="PROSITE" id="PS51158"/>
    </source>
</evidence>
<evidence type="ECO:0000256" key="12">
    <source>
        <dbReference type="ARBA" id="ARBA00022860"/>
    </source>
</evidence>
<dbReference type="FunFam" id="3.20.200.10:FF:000002">
    <property type="entry name" value="Eukaryotic elongation factor 2 kinase"/>
    <property type="match status" value="1"/>
</dbReference>
<evidence type="ECO:0000256" key="9">
    <source>
        <dbReference type="ARBA" id="ARBA00022833"/>
    </source>
</evidence>
<keyword evidence="4 17" id="KW-0479">Metal-binding</keyword>
<dbReference type="FunFam" id="4.10.1000.10:FF:000018">
    <property type="entry name" value="Zinc finger protein"/>
    <property type="match status" value="1"/>
</dbReference>
<name>A0AA39GZY9_9BILA</name>
<dbReference type="GO" id="GO:0080090">
    <property type="term" value="P:regulation of primary metabolic process"/>
    <property type="evidence" value="ECO:0007669"/>
    <property type="project" value="UniProtKB-ARBA"/>
</dbReference>
<dbReference type="Gene3D" id="3.40.1080.20">
    <property type="entry name" value="Acetyl-CoA hydrolase/transferase C-terminal domain"/>
    <property type="match status" value="1"/>
</dbReference>
<dbReference type="InterPro" id="IPR037171">
    <property type="entry name" value="NagB/RpiA_transferase-like"/>
</dbReference>
<comment type="caution">
    <text evidence="21">The sequence shown here is derived from an EMBL/GenBank/DDBJ whole genome shotgun (WGS) entry which is preliminary data.</text>
</comment>
<keyword evidence="5" id="KW-0677">Repeat</keyword>
<dbReference type="EC" id="2.7.11.20" evidence="14"/>
<evidence type="ECO:0000313" key="22">
    <source>
        <dbReference type="Proteomes" id="UP001175271"/>
    </source>
</evidence>
<dbReference type="FunFam" id="4.10.1000.10:FF:000001">
    <property type="entry name" value="zinc finger CCCH domain-containing protein 15-like"/>
    <property type="match status" value="1"/>
</dbReference>
<dbReference type="GO" id="GO:0005634">
    <property type="term" value="C:nucleus"/>
    <property type="evidence" value="ECO:0007669"/>
    <property type="project" value="UniProtKB-ARBA"/>
</dbReference>
<feature type="domain" description="C3H1-type" evidence="19">
    <location>
        <begin position="56"/>
        <end position="84"/>
    </location>
</feature>
<dbReference type="InterPro" id="IPR004166">
    <property type="entry name" value="a-kinase_dom"/>
</dbReference>
<keyword evidence="22" id="KW-1185">Reference proteome</keyword>
<dbReference type="Gene3D" id="1.10.260.40">
    <property type="entry name" value="lambda repressor-like DNA-binding domains"/>
    <property type="match status" value="1"/>
</dbReference>
<dbReference type="InterPro" id="IPR000571">
    <property type="entry name" value="Znf_CCCH"/>
</dbReference>
<evidence type="ECO:0000256" key="16">
    <source>
        <dbReference type="ARBA" id="ARBA00078015"/>
    </source>
</evidence>
<dbReference type="GO" id="GO:0043186">
    <property type="term" value="C:P granule"/>
    <property type="evidence" value="ECO:0007669"/>
    <property type="project" value="UniProtKB-ARBA"/>
</dbReference>
<keyword evidence="8" id="KW-0418">Kinase</keyword>
<proteinExistence type="inferred from homology"/>
<evidence type="ECO:0000256" key="13">
    <source>
        <dbReference type="ARBA" id="ARBA00061584"/>
    </source>
</evidence>
<feature type="region of interest" description="Disordered" evidence="18">
    <location>
        <begin position="1"/>
        <end position="24"/>
    </location>
</feature>
<keyword evidence="7 17" id="KW-0863">Zinc-finger</keyword>
<dbReference type="Gene3D" id="1.25.40.10">
    <property type="entry name" value="Tetratricopeptide repeat domain"/>
    <property type="match status" value="1"/>
</dbReference>
<evidence type="ECO:0000256" key="3">
    <source>
        <dbReference type="ARBA" id="ARBA00022679"/>
    </source>
</evidence>
<evidence type="ECO:0000256" key="7">
    <source>
        <dbReference type="ARBA" id="ARBA00022771"/>
    </source>
</evidence>
<evidence type="ECO:0000256" key="4">
    <source>
        <dbReference type="ARBA" id="ARBA00022723"/>
    </source>
</evidence>
<dbReference type="GO" id="GO:0003677">
    <property type="term" value="F:DNA binding"/>
    <property type="evidence" value="ECO:0007669"/>
    <property type="project" value="InterPro"/>
</dbReference>
<evidence type="ECO:0000256" key="15">
    <source>
        <dbReference type="ARBA" id="ARBA00067847"/>
    </source>
</evidence>
<dbReference type="PANTHER" id="PTHR45992:SF2">
    <property type="entry name" value="EUKARYOTIC ELONGATION FACTOR 2 KINASE"/>
    <property type="match status" value="1"/>
</dbReference>
<dbReference type="InterPro" id="IPR011990">
    <property type="entry name" value="TPR-like_helical_dom_sf"/>
</dbReference>
<dbReference type="CDD" id="cd16967">
    <property type="entry name" value="Alpha_kinase_eEF2K"/>
    <property type="match status" value="1"/>
</dbReference>
<dbReference type="GO" id="GO:0004686">
    <property type="term" value="F:elongation factor-2 kinase activity"/>
    <property type="evidence" value="ECO:0007669"/>
    <property type="project" value="UniProtKB-EC"/>
</dbReference>
<keyword evidence="2" id="KW-0597">Phosphoprotein</keyword>
<dbReference type="Gene3D" id="6.10.250.3220">
    <property type="match status" value="1"/>
</dbReference>
<dbReference type="SUPFAM" id="SSF56112">
    <property type="entry name" value="Protein kinase-like (PK-like)"/>
    <property type="match status" value="1"/>
</dbReference>
<dbReference type="SMART" id="SM00356">
    <property type="entry name" value="ZnF_C3H1"/>
    <property type="match status" value="2"/>
</dbReference>
<dbReference type="PROSITE" id="PS51158">
    <property type="entry name" value="ALPHA_KINASE"/>
    <property type="match status" value="1"/>
</dbReference>
<evidence type="ECO:0000256" key="8">
    <source>
        <dbReference type="ARBA" id="ARBA00022777"/>
    </source>
</evidence>
<keyword evidence="6" id="KW-0547">Nucleotide-binding</keyword>
<keyword evidence="10" id="KW-0106">Calcium</keyword>
<feature type="domain" description="C3H1-type" evidence="19">
    <location>
        <begin position="95"/>
        <end position="123"/>
    </location>
</feature>
<dbReference type="Pfam" id="PF00642">
    <property type="entry name" value="zf-CCCH"/>
    <property type="match status" value="2"/>
</dbReference>
<dbReference type="Gene3D" id="3.20.200.10">
    <property type="entry name" value="MHCK/EF2 kinase"/>
    <property type="match status" value="1"/>
</dbReference>
<dbReference type="InterPro" id="IPR011009">
    <property type="entry name" value="Kinase-like_dom_sf"/>
</dbReference>
<dbReference type="SMART" id="SM00811">
    <property type="entry name" value="Alpha_kinase"/>
    <property type="match status" value="1"/>
</dbReference>
<evidence type="ECO:0000256" key="11">
    <source>
        <dbReference type="ARBA" id="ARBA00022840"/>
    </source>
</evidence>
<evidence type="ECO:0000256" key="14">
    <source>
        <dbReference type="ARBA" id="ARBA00066872"/>
    </source>
</evidence>
<dbReference type="InterPro" id="IPR010982">
    <property type="entry name" value="Lambda_DNA-bd_dom_sf"/>
</dbReference>
<feature type="domain" description="Alpha-type protein kinase" evidence="20">
    <location>
        <begin position="958"/>
        <end position="1167"/>
    </location>
</feature>
<dbReference type="EMBL" id="JAUCMV010000005">
    <property type="protein sequence ID" value="KAK0396667.1"/>
    <property type="molecule type" value="Genomic_DNA"/>
</dbReference>
<gene>
    <name evidence="21" type="ORF">QR680_001807</name>
</gene>
<dbReference type="Pfam" id="PF02816">
    <property type="entry name" value="Alpha_kinase"/>
    <property type="match status" value="1"/>
</dbReference>
<dbReference type="PROSITE" id="PS50103">
    <property type="entry name" value="ZF_C3H1"/>
    <property type="match status" value="2"/>
</dbReference>
<dbReference type="GO" id="GO:0010468">
    <property type="term" value="P:regulation of gene expression"/>
    <property type="evidence" value="ECO:0007669"/>
    <property type="project" value="UniProtKB-ARBA"/>
</dbReference>
<evidence type="ECO:0000256" key="6">
    <source>
        <dbReference type="ARBA" id="ARBA00022741"/>
    </source>
</evidence>
<evidence type="ECO:0000259" key="19">
    <source>
        <dbReference type="PROSITE" id="PS50103"/>
    </source>
</evidence>
<dbReference type="GO" id="GO:0005516">
    <property type="term" value="F:calmodulin binding"/>
    <property type="evidence" value="ECO:0007669"/>
    <property type="project" value="UniProtKB-KW"/>
</dbReference>
<dbReference type="Gene3D" id="3.30.200.20">
    <property type="entry name" value="Phosphorylase Kinase, domain 1"/>
    <property type="match status" value="2"/>
</dbReference>
<dbReference type="PANTHER" id="PTHR45992">
    <property type="entry name" value="EUKARYOTIC ELONGATION FACTOR 2 KINASE-RELATED"/>
    <property type="match status" value="1"/>
</dbReference>
<organism evidence="21 22">
    <name type="scientific">Steinernema hermaphroditum</name>
    <dbReference type="NCBI Taxonomy" id="289476"/>
    <lineage>
        <taxon>Eukaryota</taxon>
        <taxon>Metazoa</taxon>
        <taxon>Ecdysozoa</taxon>
        <taxon>Nematoda</taxon>
        <taxon>Chromadorea</taxon>
        <taxon>Rhabditida</taxon>
        <taxon>Tylenchina</taxon>
        <taxon>Panagrolaimomorpha</taxon>
        <taxon>Strongyloidoidea</taxon>
        <taxon>Steinernematidae</taxon>
        <taxon>Steinernema</taxon>
    </lineage>
</organism>
<dbReference type="FunFam" id="3.30.200.20:FF:000336">
    <property type="entry name" value="Eukaryotic elongation factor 2 kinase"/>
    <property type="match status" value="1"/>
</dbReference>
<reference evidence="21" key="1">
    <citation type="submission" date="2023-06" db="EMBL/GenBank/DDBJ databases">
        <title>Genomic analysis of the entomopathogenic nematode Steinernema hermaphroditum.</title>
        <authorList>
            <person name="Schwarz E.M."/>
            <person name="Heppert J.K."/>
            <person name="Baniya A."/>
            <person name="Schwartz H.T."/>
            <person name="Tan C.-H."/>
            <person name="Antoshechkin I."/>
            <person name="Sternberg P.W."/>
            <person name="Goodrich-Blair H."/>
            <person name="Dillman A.R."/>
        </authorList>
    </citation>
    <scope>NUCLEOTIDE SEQUENCE</scope>
    <source>
        <strain evidence="21">PS9179</strain>
        <tissue evidence="21">Whole animal</tissue>
    </source>
</reference>
<evidence type="ECO:0000256" key="5">
    <source>
        <dbReference type="ARBA" id="ARBA00022737"/>
    </source>
</evidence>
<keyword evidence="1" id="KW-0723">Serine/threonine-protein kinase</keyword>
<dbReference type="InterPro" id="IPR051852">
    <property type="entry name" value="Alpha-type_PK"/>
</dbReference>
<evidence type="ECO:0000256" key="2">
    <source>
        <dbReference type="ARBA" id="ARBA00022553"/>
    </source>
</evidence>
<dbReference type="SUPFAM" id="SSF90229">
    <property type="entry name" value="CCCH zinc finger"/>
    <property type="match status" value="2"/>
</dbReference>
<dbReference type="InterPro" id="IPR036855">
    <property type="entry name" value="Znf_CCCH_sf"/>
</dbReference>
<feature type="zinc finger region" description="C3H1-type" evidence="17">
    <location>
        <begin position="56"/>
        <end position="84"/>
    </location>
</feature>
<comment type="similarity">
    <text evidence="13">Belongs to the protein kinase superfamily. Alpha-type protein kinase family.</text>
</comment>